<name>A0A540NTB8_MALBA</name>
<evidence type="ECO:0000313" key="3">
    <source>
        <dbReference type="Proteomes" id="UP000315295"/>
    </source>
</evidence>
<reference evidence="2 3" key="1">
    <citation type="journal article" date="2019" name="G3 (Bethesda)">
        <title>Sequencing of a Wild Apple (Malus baccata) Genome Unravels the Differences Between Cultivated and Wild Apple Species Regarding Disease Resistance and Cold Tolerance.</title>
        <authorList>
            <person name="Chen X."/>
        </authorList>
    </citation>
    <scope>NUCLEOTIDE SEQUENCE [LARGE SCALE GENOMIC DNA]</scope>
    <source>
        <strain evidence="3">cv. Shandingzi</strain>
        <tissue evidence="2">Leaves</tissue>
    </source>
</reference>
<evidence type="ECO:0000313" key="2">
    <source>
        <dbReference type="EMBL" id="TQE14288.1"/>
    </source>
</evidence>
<feature type="compositionally biased region" description="Basic and acidic residues" evidence="1">
    <location>
        <begin position="51"/>
        <end position="62"/>
    </location>
</feature>
<dbReference type="Proteomes" id="UP000315295">
    <property type="component" value="Unassembled WGS sequence"/>
</dbReference>
<keyword evidence="3" id="KW-1185">Reference proteome</keyword>
<sequence>MMETGQTVMEEVASQLPLETLIEKVFPPEDAGFQIMTDTLDQTLGRRRGNVHRELGKARLRDPSASSSR</sequence>
<protein>
    <submittedName>
        <fullName evidence="2">Uncharacterized protein</fullName>
    </submittedName>
</protein>
<organism evidence="2 3">
    <name type="scientific">Malus baccata</name>
    <name type="common">Siberian crab apple</name>
    <name type="synonym">Pyrus baccata</name>
    <dbReference type="NCBI Taxonomy" id="106549"/>
    <lineage>
        <taxon>Eukaryota</taxon>
        <taxon>Viridiplantae</taxon>
        <taxon>Streptophyta</taxon>
        <taxon>Embryophyta</taxon>
        <taxon>Tracheophyta</taxon>
        <taxon>Spermatophyta</taxon>
        <taxon>Magnoliopsida</taxon>
        <taxon>eudicotyledons</taxon>
        <taxon>Gunneridae</taxon>
        <taxon>Pentapetalae</taxon>
        <taxon>rosids</taxon>
        <taxon>fabids</taxon>
        <taxon>Rosales</taxon>
        <taxon>Rosaceae</taxon>
        <taxon>Amygdaloideae</taxon>
        <taxon>Maleae</taxon>
        <taxon>Malus</taxon>
    </lineage>
</organism>
<comment type="caution">
    <text evidence="2">The sequence shown here is derived from an EMBL/GenBank/DDBJ whole genome shotgun (WGS) entry which is preliminary data.</text>
</comment>
<accession>A0A540NTB8</accession>
<gene>
    <name evidence="2" type="ORF">C1H46_000207</name>
</gene>
<feature type="region of interest" description="Disordered" evidence="1">
    <location>
        <begin position="44"/>
        <end position="69"/>
    </location>
</feature>
<dbReference type="EMBL" id="VIEB01000005">
    <property type="protein sequence ID" value="TQE14288.1"/>
    <property type="molecule type" value="Genomic_DNA"/>
</dbReference>
<dbReference type="AlphaFoldDB" id="A0A540NTB8"/>
<evidence type="ECO:0000256" key="1">
    <source>
        <dbReference type="SAM" id="MobiDB-lite"/>
    </source>
</evidence>
<proteinExistence type="predicted"/>